<evidence type="ECO:0000313" key="7">
    <source>
        <dbReference type="EMBL" id="BCJ37146.1"/>
    </source>
</evidence>
<keyword evidence="3" id="KW-0238">DNA-binding</keyword>
<dbReference type="CDD" id="cd16961">
    <property type="entry name" value="RMtype1_S_TRD-CR_like"/>
    <property type="match status" value="1"/>
</dbReference>
<evidence type="ECO:0000313" key="8">
    <source>
        <dbReference type="Proteomes" id="UP000611640"/>
    </source>
</evidence>
<evidence type="ECO:0000256" key="2">
    <source>
        <dbReference type="ARBA" id="ARBA00022747"/>
    </source>
</evidence>
<dbReference type="InterPro" id="IPR003356">
    <property type="entry name" value="DNA_methylase_A-5"/>
</dbReference>
<reference evidence="7 8" key="1">
    <citation type="submission" date="2020-08" db="EMBL/GenBank/DDBJ databases">
        <title>Whole genome shotgun sequence of Actinocatenispora thailandica NBRC 105041.</title>
        <authorList>
            <person name="Komaki H."/>
            <person name="Tamura T."/>
        </authorList>
    </citation>
    <scope>NUCLEOTIDE SEQUENCE [LARGE SCALE GENOMIC DNA]</scope>
    <source>
        <strain evidence="7 8">NBRC 105041</strain>
    </source>
</reference>
<dbReference type="PANTHER" id="PTHR42998">
    <property type="entry name" value="TYPE I RESTRICTION ENZYME HINDVIIP M PROTEIN-RELATED"/>
    <property type="match status" value="1"/>
</dbReference>
<dbReference type="Gene3D" id="3.90.220.20">
    <property type="entry name" value="DNA methylase specificity domains"/>
    <property type="match status" value="1"/>
</dbReference>
<evidence type="ECO:0000259" key="5">
    <source>
        <dbReference type="Pfam" id="PF01420"/>
    </source>
</evidence>
<dbReference type="KEGG" id="atl:Athai_46490"/>
<dbReference type="Proteomes" id="UP000611640">
    <property type="component" value="Chromosome"/>
</dbReference>
<protein>
    <submittedName>
        <fullName evidence="7">Uncharacterized protein</fullName>
    </submittedName>
</protein>
<dbReference type="GO" id="GO:0009307">
    <property type="term" value="P:DNA restriction-modification system"/>
    <property type="evidence" value="ECO:0007669"/>
    <property type="project" value="UniProtKB-KW"/>
</dbReference>
<dbReference type="AlphaFoldDB" id="A0A7R7HZ15"/>
<dbReference type="GO" id="GO:0008170">
    <property type="term" value="F:N-methyltransferase activity"/>
    <property type="evidence" value="ECO:0007669"/>
    <property type="project" value="InterPro"/>
</dbReference>
<feature type="region of interest" description="Disordered" evidence="4">
    <location>
        <begin position="59"/>
        <end position="100"/>
    </location>
</feature>
<dbReference type="InterPro" id="IPR044946">
    <property type="entry name" value="Restrct_endonuc_typeI_TRD_sf"/>
</dbReference>
<organism evidence="7 8">
    <name type="scientific">Actinocatenispora thailandica</name>
    <dbReference type="NCBI Taxonomy" id="227318"/>
    <lineage>
        <taxon>Bacteria</taxon>
        <taxon>Bacillati</taxon>
        <taxon>Actinomycetota</taxon>
        <taxon>Actinomycetes</taxon>
        <taxon>Micromonosporales</taxon>
        <taxon>Micromonosporaceae</taxon>
        <taxon>Actinocatenispora</taxon>
    </lineage>
</organism>
<proteinExistence type="inferred from homology"/>
<dbReference type="PANTHER" id="PTHR42998:SF1">
    <property type="entry name" value="TYPE I RESTRICTION ENZYME HINDI METHYLASE SUBUNIT"/>
    <property type="match status" value="1"/>
</dbReference>
<dbReference type="PRINTS" id="PR00507">
    <property type="entry name" value="N12N6MTFRASE"/>
</dbReference>
<comment type="similarity">
    <text evidence="1">Belongs to the type-I restriction system S methylase family.</text>
</comment>
<evidence type="ECO:0000259" key="6">
    <source>
        <dbReference type="Pfam" id="PF02384"/>
    </source>
</evidence>
<dbReference type="SUPFAM" id="SSF116734">
    <property type="entry name" value="DNA methylase specificity domain"/>
    <property type="match status" value="1"/>
</dbReference>
<evidence type="ECO:0000256" key="1">
    <source>
        <dbReference type="ARBA" id="ARBA00010923"/>
    </source>
</evidence>
<keyword evidence="8" id="KW-1185">Reference proteome</keyword>
<dbReference type="InterPro" id="IPR000055">
    <property type="entry name" value="Restrct_endonuc_typeI_TRD"/>
</dbReference>
<dbReference type="PROSITE" id="PS00092">
    <property type="entry name" value="N6_MTASE"/>
    <property type="match status" value="1"/>
</dbReference>
<feature type="domain" description="DNA methylase adenine-specific" evidence="6">
    <location>
        <begin position="174"/>
        <end position="454"/>
    </location>
</feature>
<dbReference type="InterPro" id="IPR029063">
    <property type="entry name" value="SAM-dependent_MTases_sf"/>
</dbReference>
<dbReference type="GO" id="GO:0003677">
    <property type="term" value="F:DNA binding"/>
    <property type="evidence" value="ECO:0007669"/>
    <property type="project" value="UniProtKB-KW"/>
</dbReference>
<dbReference type="RefSeq" id="WP_203963403.1">
    <property type="nucleotide sequence ID" value="NZ_AP023355.1"/>
</dbReference>
<dbReference type="InterPro" id="IPR052916">
    <property type="entry name" value="Type-I_RE_MTase_Subunit"/>
</dbReference>
<evidence type="ECO:0000256" key="3">
    <source>
        <dbReference type="ARBA" id="ARBA00023125"/>
    </source>
</evidence>
<dbReference type="EMBL" id="AP023355">
    <property type="protein sequence ID" value="BCJ37146.1"/>
    <property type="molecule type" value="Genomic_DNA"/>
</dbReference>
<gene>
    <name evidence="7" type="ORF">Athai_46490</name>
</gene>
<sequence>MALVSQTAIAGRAGVSLGAVSNWSRRHADFPASVETVAGRELFAADQVAAWLDGRRIPSNALRPTERSGRTYGQRFRSAGPDTDATENDGATEHDGATGTPEAVVDDLLQAHVYRRIGEPRYRQLLLDQIAAMGVGGVPAAGQPAADESKVRDAVKTILASRKITDAATAAPVFDRLVDRFQLRDKRRSSEPVTPPTVAELVAKLAPVGIRAAYDPYCRTGELLAAVVAGLPCRDLLVRGCVPPHRSPRLAQQRLGLHGVLLDVPPSAPLDRARERFDVVVCNPPFNASLGMFAPGRSWPFDRPPDNNANLAWPQHAWESLAEPDGRAFVLMPNIAAVSGHPNDRAVRQAMLDSGAIEAVIALPEGLFADTGALTMLWVLCRRGAERVLFIDATSAGLRVHGRTVLADPDAIARCYRRWRVGADYRSAQVPCQEVHTDDVVRADCSVDPRRHVALDPDPRTVGADQERFLGAAVTDLQRARDAVAELSPAPVSALTDARTPVRRRRSVRLDELCEVQPGPSSRRLKEVPDGGVRIRLVRPRHLDDGALAAELDDISVVSTPDRSRYELEPGDLVCVRKGSVGGIALVDAAAAGAMFDTGLIRLRARRDVVDPRYLLRCLLRPDVTQWLRRNSGGSVVRSIQSRRLGELTVEVPSMEAQRSIADQLDAVEHELTAYRAAASASAAVREALTRQLLSVAVDHPHHER</sequence>
<accession>A0A7R7HZ15</accession>
<dbReference type="GO" id="GO:0032259">
    <property type="term" value="P:methylation"/>
    <property type="evidence" value="ECO:0007669"/>
    <property type="project" value="InterPro"/>
</dbReference>
<name>A0A7R7HZ15_9ACTN</name>
<dbReference type="SUPFAM" id="SSF53335">
    <property type="entry name" value="S-adenosyl-L-methionine-dependent methyltransferases"/>
    <property type="match status" value="1"/>
</dbReference>
<keyword evidence="2" id="KW-0680">Restriction system</keyword>
<dbReference type="Pfam" id="PF02384">
    <property type="entry name" value="N6_Mtase"/>
    <property type="match status" value="1"/>
</dbReference>
<dbReference type="InterPro" id="IPR002052">
    <property type="entry name" value="DNA_methylase_N6_adenine_CS"/>
</dbReference>
<evidence type="ECO:0000256" key="4">
    <source>
        <dbReference type="SAM" id="MobiDB-lite"/>
    </source>
</evidence>
<dbReference type="Gene3D" id="3.40.50.150">
    <property type="entry name" value="Vaccinia Virus protein VP39"/>
    <property type="match status" value="1"/>
</dbReference>
<feature type="domain" description="Type I restriction modification DNA specificity" evidence="5">
    <location>
        <begin position="508"/>
        <end position="674"/>
    </location>
</feature>
<dbReference type="Pfam" id="PF01420">
    <property type="entry name" value="Methylase_S"/>
    <property type="match status" value="1"/>
</dbReference>